<dbReference type="AlphaFoldDB" id="A0A6A4SA26"/>
<accession>A0A6A4SA26</accession>
<dbReference type="Proteomes" id="UP000438429">
    <property type="component" value="Unassembled WGS sequence"/>
</dbReference>
<feature type="compositionally biased region" description="Polar residues" evidence="1">
    <location>
        <begin position="59"/>
        <end position="72"/>
    </location>
</feature>
<gene>
    <name evidence="2" type="ORF">F2P81_019587</name>
</gene>
<evidence type="ECO:0000256" key="1">
    <source>
        <dbReference type="SAM" id="MobiDB-lite"/>
    </source>
</evidence>
<comment type="caution">
    <text evidence="2">The sequence shown here is derived from an EMBL/GenBank/DDBJ whole genome shotgun (WGS) entry which is preliminary data.</text>
</comment>
<evidence type="ECO:0000313" key="2">
    <source>
        <dbReference type="EMBL" id="KAF0028500.1"/>
    </source>
</evidence>
<sequence>MPRHVGVRQIPQTFQSPLLLELAANSRNHLRHLKNDSEALGEIRMSPIRLSFLIDNKQQAQSVSRTMGTSRAMSDGERRSPEFRRGAEQVLLL</sequence>
<proteinExistence type="predicted"/>
<dbReference type="EMBL" id="VEVO01000017">
    <property type="protein sequence ID" value="KAF0028500.1"/>
    <property type="molecule type" value="Genomic_DNA"/>
</dbReference>
<reference evidence="2 3" key="1">
    <citation type="submission" date="2019-06" db="EMBL/GenBank/DDBJ databases">
        <title>Draft genomes of female and male turbot (Scophthalmus maximus).</title>
        <authorList>
            <person name="Xu H."/>
            <person name="Xu X.-W."/>
            <person name="Shao C."/>
            <person name="Chen S."/>
        </authorList>
    </citation>
    <scope>NUCLEOTIDE SEQUENCE [LARGE SCALE GENOMIC DNA]</scope>
    <source>
        <strain evidence="2">Ysfricsl-2016a</strain>
        <tissue evidence="2">Blood</tissue>
    </source>
</reference>
<feature type="compositionally biased region" description="Basic and acidic residues" evidence="1">
    <location>
        <begin position="74"/>
        <end position="87"/>
    </location>
</feature>
<name>A0A6A4SA26_SCOMX</name>
<organism evidence="2 3">
    <name type="scientific">Scophthalmus maximus</name>
    <name type="common">Turbot</name>
    <name type="synonym">Psetta maxima</name>
    <dbReference type="NCBI Taxonomy" id="52904"/>
    <lineage>
        <taxon>Eukaryota</taxon>
        <taxon>Metazoa</taxon>
        <taxon>Chordata</taxon>
        <taxon>Craniata</taxon>
        <taxon>Vertebrata</taxon>
        <taxon>Euteleostomi</taxon>
        <taxon>Actinopterygii</taxon>
        <taxon>Neopterygii</taxon>
        <taxon>Teleostei</taxon>
        <taxon>Neoteleostei</taxon>
        <taxon>Acanthomorphata</taxon>
        <taxon>Carangaria</taxon>
        <taxon>Pleuronectiformes</taxon>
        <taxon>Pleuronectoidei</taxon>
        <taxon>Scophthalmidae</taxon>
        <taxon>Scophthalmus</taxon>
    </lineage>
</organism>
<feature type="region of interest" description="Disordered" evidence="1">
    <location>
        <begin position="59"/>
        <end position="93"/>
    </location>
</feature>
<evidence type="ECO:0000313" key="3">
    <source>
        <dbReference type="Proteomes" id="UP000438429"/>
    </source>
</evidence>
<protein>
    <submittedName>
        <fullName evidence="2">Uncharacterized protein</fullName>
    </submittedName>
</protein>